<dbReference type="GO" id="GO:0047982">
    <property type="term" value="F:homocysteine desulfhydrase activity"/>
    <property type="evidence" value="ECO:0007669"/>
    <property type="project" value="UniProtKB-EC"/>
</dbReference>
<dbReference type="InterPro" id="IPR015422">
    <property type="entry name" value="PyrdxlP-dep_Trfase_small"/>
</dbReference>
<dbReference type="PANTHER" id="PTHR11808:SF80">
    <property type="entry name" value="CYSTATHIONINE GAMMA-LYASE"/>
    <property type="match status" value="1"/>
</dbReference>
<dbReference type="GO" id="GO:0018826">
    <property type="term" value="F:methionine gamma-lyase activity"/>
    <property type="evidence" value="ECO:0007669"/>
    <property type="project" value="UniProtKB-EC"/>
</dbReference>
<dbReference type="Proteomes" id="UP001138997">
    <property type="component" value="Unassembled WGS sequence"/>
</dbReference>
<dbReference type="EMBL" id="JAJOMB010000026">
    <property type="protein sequence ID" value="MCD5316028.1"/>
    <property type="molecule type" value="Genomic_DNA"/>
</dbReference>
<dbReference type="Gene3D" id="3.40.640.10">
    <property type="entry name" value="Type I PLP-dependent aspartate aminotransferase-like (Major domain)"/>
    <property type="match status" value="1"/>
</dbReference>
<dbReference type="PIRSF" id="PIRSF001434">
    <property type="entry name" value="CGS"/>
    <property type="match status" value="1"/>
</dbReference>
<evidence type="ECO:0000256" key="6">
    <source>
        <dbReference type="ARBA" id="ARBA00048780"/>
    </source>
</evidence>
<keyword evidence="11" id="KW-0808">Transferase</keyword>
<organism evidence="11 12">
    <name type="scientific">Kineosporia babensis</name>
    <dbReference type="NCBI Taxonomy" id="499548"/>
    <lineage>
        <taxon>Bacteria</taxon>
        <taxon>Bacillati</taxon>
        <taxon>Actinomycetota</taxon>
        <taxon>Actinomycetes</taxon>
        <taxon>Kineosporiales</taxon>
        <taxon>Kineosporiaceae</taxon>
        <taxon>Kineosporia</taxon>
    </lineage>
</organism>
<dbReference type="InterPro" id="IPR015421">
    <property type="entry name" value="PyrdxlP-dep_Trfase_major"/>
</dbReference>
<accession>A0A9X1NKV8</accession>
<evidence type="ECO:0000256" key="4">
    <source>
        <dbReference type="ARBA" id="ARBA00047175"/>
    </source>
</evidence>
<dbReference type="GO" id="GO:0019346">
    <property type="term" value="P:transsulfuration"/>
    <property type="evidence" value="ECO:0007669"/>
    <property type="project" value="InterPro"/>
</dbReference>
<evidence type="ECO:0000256" key="9">
    <source>
        <dbReference type="RuleBase" id="RU362118"/>
    </source>
</evidence>
<dbReference type="CDD" id="cd00614">
    <property type="entry name" value="CGS_like"/>
    <property type="match status" value="1"/>
</dbReference>
<dbReference type="FunFam" id="3.40.640.10:FF:000046">
    <property type="entry name" value="Cystathionine gamma-lyase"/>
    <property type="match status" value="1"/>
</dbReference>
<dbReference type="RefSeq" id="WP_231448862.1">
    <property type="nucleotide sequence ID" value="NZ_JAJOMB010000026.1"/>
</dbReference>
<evidence type="ECO:0000256" key="3">
    <source>
        <dbReference type="ARBA" id="ARBA00022898"/>
    </source>
</evidence>
<gene>
    <name evidence="11" type="ORF">LR394_34550</name>
</gene>
<feature type="compositionally biased region" description="Basic and acidic residues" evidence="10">
    <location>
        <begin position="1"/>
        <end position="12"/>
    </location>
</feature>
<dbReference type="GO" id="GO:0008483">
    <property type="term" value="F:transaminase activity"/>
    <property type="evidence" value="ECO:0007669"/>
    <property type="project" value="UniProtKB-KW"/>
</dbReference>
<dbReference type="PANTHER" id="PTHR11808">
    <property type="entry name" value="TRANS-SULFURATION ENZYME FAMILY MEMBER"/>
    <property type="match status" value="1"/>
</dbReference>
<dbReference type="AlphaFoldDB" id="A0A9X1NKV8"/>
<evidence type="ECO:0000256" key="2">
    <source>
        <dbReference type="ARBA" id="ARBA00009077"/>
    </source>
</evidence>
<comment type="catalytic activity">
    <reaction evidence="7">
        <text>L-methionine + H2O = methanethiol + 2-oxobutanoate + NH4(+)</text>
        <dbReference type="Rhea" id="RHEA:23800"/>
        <dbReference type="ChEBI" id="CHEBI:15377"/>
        <dbReference type="ChEBI" id="CHEBI:16007"/>
        <dbReference type="ChEBI" id="CHEBI:16763"/>
        <dbReference type="ChEBI" id="CHEBI:28938"/>
        <dbReference type="ChEBI" id="CHEBI:57844"/>
        <dbReference type="EC" id="4.4.1.11"/>
    </reaction>
    <physiologicalReaction direction="left-to-right" evidence="7">
        <dbReference type="Rhea" id="RHEA:23801"/>
    </physiologicalReaction>
</comment>
<comment type="caution">
    <text evidence="11">The sequence shown here is derived from an EMBL/GenBank/DDBJ whole genome shotgun (WGS) entry which is preliminary data.</text>
</comment>
<feature type="modified residue" description="N6-(pyridoxal phosphate)lysine" evidence="8">
    <location>
        <position position="217"/>
    </location>
</feature>
<dbReference type="InterPro" id="IPR000277">
    <property type="entry name" value="Cys/Met-Metab_PyrdxlP-dep_enz"/>
</dbReference>
<keyword evidence="11" id="KW-0032">Aminotransferase</keyword>
<feature type="region of interest" description="Disordered" evidence="10">
    <location>
        <begin position="1"/>
        <end position="23"/>
    </location>
</feature>
<dbReference type="PROSITE" id="PS00868">
    <property type="entry name" value="CYS_MET_METAB_PP"/>
    <property type="match status" value="1"/>
</dbReference>
<evidence type="ECO:0000313" key="11">
    <source>
        <dbReference type="EMBL" id="MCD5316028.1"/>
    </source>
</evidence>
<proteinExistence type="inferred from homology"/>
<dbReference type="Gene3D" id="3.90.1150.10">
    <property type="entry name" value="Aspartate Aminotransferase, domain 1"/>
    <property type="match status" value="1"/>
</dbReference>
<name>A0A9X1NKV8_9ACTN</name>
<evidence type="ECO:0000313" key="12">
    <source>
        <dbReference type="Proteomes" id="UP001138997"/>
    </source>
</evidence>
<protein>
    <recommendedName>
        <fullName evidence="4">homocysteine desulfhydrase</fullName>
        <ecNumber evidence="4">4.4.1.2</ecNumber>
    </recommendedName>
    <alternativeName>
        <fullName evidence="5">Homocysteine desulfhydrase</fullName>
    </alternativeName>
</protein>
<keyword evidence="12" id="KW-1185">Reference proteome</keyword>
<keyword evidence="3 8" id="KW-0663">Pyridoxal phosphate</keyword>
<comment type="catalytic activity">
    <reaction evidence="6">
        <text>L-homocysteine + H2O = 2-oxobutanoate + hydrogen sulfide + NH4(+) + H(+)</text>
        <dbReference type="Rhea" id="RHEA:14501"/>
        <dbReference type="ChEBI" id="CHEBI:15377"/>
        <dbReference type="ChEBI" id="CHEBI:15378"/>
        <dbReference type="ChEBI" id="CHEBI:16763"/>
        <dbReference type="ChEBI" id="CHEBI:28938"/>
        <dbReference type="ChEBI" id="CHEBI:29919"/>
        <dbReference type="ChEBI" id="CHEBI:58199"/>
        <dbReference type="EC" id="4.4.1.2"/>
    </reaction>
    <physiologicalReaction direction="left-to-right" evidence="6">
        <dbReference type="Rhea" id="RHEA:14502"/>
    </physiologicalReaction>
</comment>
<comment type="similarity">
    <text evidence="2 9">Belongs to the trans-sulfuration enzymes family.</text>
</comment>
<dbReference type="SUPFAM" id="SSF53383">
    <property type="entry name" value="PLP-dependent transferases"/>
    <property type="match status" value="1"/>
</dbReference>
<evidence type="ECO:0000256" key="5">
    <source>
        <dbReference type="ARBA" id="ARBA00047199"/>
    </source>
</evidence>
<dbReference type="InterPro" id="IPR054542">
    <property type="entry name" value="Cys_met_metab_PP"/>
</dbReference>
<comment type="cofactor">
    <cofactor evidence="1 9">
        <name>pyridoxal 5'-phosphate</name>
        <dbReference type="ChEBI" id="CHEBI:597326"/>
    </cofactor>
</comment>
<reference evidence="11" key="1">
    <citation type="submission" date="2021-11" db="EMBL/GenBank/DDBJ databases">
        <title>Streptomyces corallinus and Kineosporia corallina sp. nov., two new coral-derived marine actinobacteria.</title>
        <authorList>
            <person name="Buangrab K."/>
            <person name="Sutthacheep M."/>
            <person name="Yeemin T."/>
            <person name="Harunari E."/>
            <person name="Igarashi Y."/>
            <person name="Sripreechasak P."/>
            <person name="Kanchanasin P."/>
            <person name="Tanasupawat S."/>
            <person name="Phongsopitanun W."/>
        </authorList>
    </citation>
    <scope>NUCLEOTIDE SEQUENCE</scope>
    <source>
        <strain evidence="11">JCM 31032</strain>
    </source>
</reference>
<dbReference type="Pfam" id="PF01053">
    <property type="entry name" value="Cys_Met_Meta_PP"/>
    <property type="match status" value="1"/>
</dbReference>
<dbReference type="InterPro" id="IPR015424">
    <property type="entry name" value="PyrdxlP-dep_Trfase"/>
</dbReference>
<evidence type="ECO:0000256" key="10">
    <source>
        <dbReference type="SAM" id="MobiDB-lite"/>
    </source>
</evidence>
<dbReference type="GO" id="GO:0030170">
    <property type="term" value="F:pyridoxal phosphate binding"/>
    <property type="evidence" value="ECO:0007669"/>
    <property type="project" value="InterPro"/>
</dbReference>
<dbReference type="EC" id="4.4.1.2" evidence="4"/>
<evidence type="ECO:0000256" key="1">
    <source>
        <dbReference type="ARBA" id="ARBA00001933"/>
    </source>
</evidence>
<evidence type="ECO:0000256" key="7">
    <source>
        <dbReference type="ARBA" id="ARBA00052699"/>
    </source>
</evidence>
<dbReference type="GO" id="GO:0005737">
    <property type="term" value="C:cytoplasm"/>
    <property type="evidence" value="ECO:0007669"/>
    <property type="project" value="TreeGrafter"/>
</dbReference>
<evidence type="ECO:0000256" key="8">
    <source>
        <dbReference type="PIRSR" id="PIRSR001434-2"/>
    </source>
</evidence>
<sequence length="406" mass="43509">MNQENRPDKHDPASVGTSTWAVHGGNRIDEGSGAIRTPLVMANSYRLPEDPAAMNWSATDQPLYTRNGGANQAGLERKLAAMEGGEAAAVFATGVAALHGVFFTLLKSGDHVVVSDVTYEAVWRLFAQLLPQRYGIEATFVDVGDLAAVRAAVRPNTKIIHVETIANPTTKVADIRGVAQIAHDAGALFTVDGTFTPPPLYQPLADGADLVIHSLTKYINGHGDAMGGAVIGDSCLIDRIRHDALVDVGGVISPFNAWLIMRGSVTLPLRLRQHLATAEVVAQYLQSDPRIAYVYYPGLATHPQHDLAVKQFAGRGFGAMMAFAVKGDADTQNRFVANLRVITSAVSLGHDESLIVHVGPDARGGSENYPPEFLQYGHLRFSIGLEDAEDLIADLRAALDRTEFSG</sequence>